<feature type="transmembrane region" description="Helical" evidence="7">
    <location>
        <begin position="94"/>
        <end position="118"/>
    </location>
</feature>
<feature type="transmembrane region" description="Helical" evidence="7">
    <location>
        <begin position="260"/>
        <end position="280"/>
    </location>
</feature>
<dbReference type="EMBL" id="JABAHY010000013">
    <property type="protein sequence ID" value="NLS10689.1"/>
    <property type="molecule type" value="Genomic_DNA"/>
</dbReference>
<dbReference type="Proteomes" id="UP000523139">
    <property type="component" value="Unassembled WGS sequence"/>
</dbReference>
<feature type="transmembrane region" description="Helical" evidence="7">
    <location>
        <begin position="68"/>
        <end position="87"/>
    </location>
</feature>
<evidence type="ECO:0000256" key="4">
    <source>
        <dbReference type="ARBA" id="ARBA00022692"/>
    </source>
</evidence>
<dbReference type="InterPro" id="IPR004776">
    <property type="entry name" value="Mem_transp_PIN-like"/>
</dbReference>
<dbReference type="PANTHER" id="PTHR36838">
    <property type="entry name" value="AUXIN EFFLUX CARRIER FAMILY PROTEIN"/>
    <property type="match status" value="1"/>
</dbReference>
<feature type="transmembrane region" description="Helical" evidence="7">
    <location>
        <begin position="36"/>
        <end position="56"/>
    </location>
</feature>
<reference evidence="8 9" key="1">
    <citation type="submission" date="2020-04" db="EMBL/GenBank/DDBJ databases">
        <title>Nesterenkonia sp. nov., isolated from marine sediment.</title>
        <authorList>
            <person name="Zhang G."/>
        </authorList>
    </citation>
    <scope>NUCLEOTIDE SEQUENCE [LARGE SCALE GENOMIC DNA]</scope>
    <source>
        <strain evidence="8 9">MY13</strain>
    </source>
</reference>
<evidence type="ECO:0000313" key="8">
    <source>
        <dbReference type="EMBL" id="NLS10689.1"/>
    </source>
</evidence>
<dbReference type="GO" id="GO:0055085">
    <property type="term" value="P:transmembrane transport"/>
    <property type="evidence" value="ECO:0007669"/>
    <property type="project" value="InterPro"/>
</dbReference>
<accession>A0A7X8YEJ5</accession>
<organism evidence="8 9">
    <name type="scientific">Nesterenkonia sedimenti</name>
    <dbReference type="NCBI Taxonomy" id="1463632"/>
    <lineage>
        <taxon>Bacteria</taxon>
        <taxon>Bacillati</taxon>
        <taxon>Actinomycetota</taxon>
        <taxon>Actinomycetes</taxon>
        <taxon>Micrococcales</taxon>
        <taxon>Micrococcaceae</taxon>
        <taxon>Nesterenkonia</taxon>
    </lineage>
</organism>
<dbReference type="PANTHER" id="PTHR36838:SF3">
    <property type="entry name" value="TRANSPORTER AUXIN EFFLUX CARRIER EC FAMILY"/>
    <property type="match status" value="1"/>
</dbReference>
<feature type="transmembrane region" description="Helical" evidence="7">
    <location>
        <begin position="6"/>
        <end position="24"/>
    </location>
</feature>
<protein>
    <recommendedName>
        <fullName evidence="10">AEC family transporter</fullName>
    </recommendedName>
</protein>
<evidence type="ECO:0000256" key="6">
    <source>
        <dbReference type="ARBA" id="ARBA00023136"/>
    </source>
</evidence>
<keyword evidence="3" id="KW-1003">Cell membrane</keyword>
<feature type="transmembrane region" description="Helical" evidence="7">
    <location>
        <begin position="167"/>
        <end position="192"/>
    </location>
</feature>
<dbReference type="RefSeq" id="WP_168888173.1">
    <property type="nucleotide sequence ID" value="NZ_JABAHY010000013.1"/>
</dbReference>
<evidence type="ECO:0000313" key="9">
    <source>
        <dbReference type="Proteomes" id="UP000523139"/>
    </source>
</evidence>
<evidence type="ECO:0000256" key="7">
    <source>
        <dbReference type="SAM" id="Phobius"/>
    </source>
</evidence>
<sequence>MGGVVLGFSVVAVLALVGVAIAALARDMSITIQKGITPLVYYVTNPCLMVVVVSTTDVKAVAGLYTPLALAVALLTAACFTIYALLASRKAEDVAVGAMASSYANIGNIGIPVALYVVGNTEPVVAFLLAQLLVQAPMYLTIFGLISRRRASQEPGGSRAKMILASVFNPTTIGVLIGATISLVGITLPTVIWDPLEMIGETSIPLMLLIFGMSLYRQRPFTNRDKLPDSLVATFCKVLVMPGIALLLGGLVFGLQGSDLLGVVAMAALPTAQNVLLFSLHYRMPVIVPQDVIVSTSVLALPVTLLAAWLIAV</sequence>
<keyword evidence="9" id="KW-1185">Reference proteome</keyword>
<dbReference type="Pfam" id="PF03547">
    <property type="entry name" value="Mem_trans"/>
    <property type="match status" value="1"/>
</dbReference>
<feature type="transmembrane region" description="Helical" evidence="7">
    <location>
        <begin position="124"/>
        <end position="146"/>
    </location>
</feature>
<evidence type="ECO:0000256" key="1">
    <source>
        <dbReference type="ARBA" id="ARBA00004141"/>
    </source>
</evidence>
<evidence type="ECO:0000256" key="5">
    <source>
        <dbReference type="ARBA" id="ARBA00022989"/>
    </source>
</evidence>
<evidence type="ECO:0008006" key="10">
    <source>
        <dbReference type="Google" id="ProtNLM"/>
    </source>
</evidence>
<evidence type="ECO:0000256" key="3">
    <source>
        <dbReference type="ARBA" id="ARBA00022475"/>
    </source>
</evidence>
<comment type="caution">
    <text evidence="8">The sequence shown here is derived from an EMBL/GenBank/DDBJ whole genome shotgun (WGS) entry which is preliminary data.</text>
</comment>
<keyword evidence="6 7" id="KW-0472">Membrane</keyword>
<keyword evidence="4 7" id="KW-0812">Transmembrane</keyword>
<keyword evidence="5 7" id="KW-1133">Transmembrane helix</keyword>
<gene>
    <name evidence="8" type="ORF">HGQ17_11940</name>
</gene>
<feature type="transmembrane region" description="Helical" evidence="7">
    <location>
        <begin position="230"/>
        <end position="254"/>
    </location>
</feature>
<evidence type="ECO:0000256" key="2">
    <source>
        <dbReference type="ARBA" id="ARBA00022448"/>
    </source>
</evidence>
<feature type="transmembrane region" description="Helical" evidence="7">
    <location>
        <begin position="292"/>
        <end position="312"/>
    </location>
</feature>
<comment type="subcellular location">
    <subcellularLocation>
        <location evidence="1">Membrane</location>
        <topology evidence="1">Multi-pass membrane protein</topology>
    </subcellularLocation>
</comment>
<proteinExistence type="predicted"/>
<dbReference type="GO" id="GO:0016020">
    <property type="term" value="C:membrane"/>
    <property type="evidence" value="ECO:0007669"/>
    <property type="project" value="UniProtKB-SubCell"/>
</dbReference>
<keyword evidence="2" id="KW-0813">Transport</keyword>
<name>A0A7X8YEJ5_9MICC</name>
<dbReference type="AlphaFoldDB" id="A0A7X8YEJ5"/>